<comment type="caution">
    <text evidence="7">The sequence shown here is derived from an EMBL/GenBank/DDBJ whole genome shotgun (WGS) entry which is preliminary data.</text>
</comment>
<keyword evidence="2 5" id="KW-0808">Transferase</keyword>
<proteinExistence type="inferred from homology"/>
<dbReference type="NCBIfam" id="NF009008">
    <property type="entry name" value="PRK12354.1"/>
    <property type="match status" value="1"/>
</dbReference>
<dbReference type="PANTHER" id="PTHR30409:SF1">
    <property type="entry name" value="CARBAMATE KINASE-RELATED"/>
    <property type="match status" value="1"/>
</dbReference>
<accession>A0A432YCJ2</accession>
<dbReference type="FunFam" id="3.40.1160.10:FF:000007">
    <property type="entry name" value="Carbamate kinase"/>
    <property type="match status" value="1"/>
</dbReference>
<dbReference type="RefSeq" id="WP_126755105.1">
    <property type="nucleotide sequence ID" value="NZ_PIPY01000010.1"/>
</dbReference>
<dbReference type="Gene3D" id="3.40.1160.10">
    <property type="entry name" value="Acetylglutamate kinase-like"/>
    <property type="match status" value="1"/>
</dbReference>
<evidence type="ECO:0000256" key="5">
    <source>
        <dbReference type="PIRNR" id="PIRNR000723"/>
    </source>
</evidence>
<evidence type="ECO:0000256" key="1">
    <source>
        <dbReference type="ARBA" id="ARBA00011066"/>
    </source>
</evidence>
<comment type="similarity">
    <text evidence="1 5">Belongs to the carbamate kinase family.</text>
</comment>
<dbReference type="SUPFAM" id="SSF53633">
    <property type="entry name" value="Carbamate kinase-like"/>
    <property type="match status" value="1"/>
</dbReference>
<evidence type="ECO:0000313" key="7">
    <source>
        <dbReference type="EMBL" id="RUO58720.1"/>
    </source>
</evidence>
<feature type="domain" description="Aspartate/glutamate/uridylate kinase" evidence="6">
    <location>
        <begin position="1"/>
        <end position="278"/>
    </location>
</feature>
<evidence type="ECO:0000256" key="3">
    <source>
        <dbReference type="ARBA" id="ARBA00022777"/>
    </source>
</evidence>
<protein>
    <recommendedName>
        <fullName evidence="4 5">Carbamate kinase</fullName>
    </recommendedName>
</protein>
<dbReference type="InterPro" id="IPR036393">
    <property type="entry name" value="AceGlu_kinase-like_sf"/>
</dbReference>
<dbReference type="OrthoDB" id="9766717at2"/>
<dbReference type="InterPro" id="IPR003964">
    <property type="entry name" value="Carb_kinase"/>
</dbReference>
<keyword evidence="8" id="KW-1185">Reference proteome</keyword>
<dbReference type="GO" id="GO:0005829">
    <property type="term" value="C:cytosol"/>
    <property type="evidence" value="ECO:0007669"/>
    <property type="project" value="TreeGrafter"/>
</dbReference>
<gene>
    <name evidence="7" type="primary">arcC</name>
    <name evidence="7" type="ORF">CWI71_09875</name>
</gene>
<reference evidence="8" key="1">
    <citation type="journal article" date="2018" name="Front. Microbiol.">
        <title>Genome-Based Analysis Reveals the Taxonomy and Diversity of the Family Idiomarinaceae.</title>
        <authorList>
            <person name="Liu Y."/>
            <person name="Lai Q."/>
            <person name="Shao Z."/>
        </authorList>
    </citation>
    <scope>NUCLEOTIDE SEQUENCE [LARGE SCALE GENOMIC DNA]</scope>
    <source>
        <strain evidence="8">CVS-6</strain>
    </source>
</reference>
<dbReference type="PRINTS" id="PR01469">
    <property type="entry name" value="CARBMTKINASE"/>
</dbReference>
<evidence type="ECO:0000256" key="4">
    <source>
        <dbReference type="NCBIfam" id="TIGR00746"/>
    </source>
</evidence>
<dbReference type="InterPro" id="IPR001048">
    <property type="entry name" value="Asp/Glu/Uridylate_kinase"/>
</dbReference>
<dbReference type="GO" id="GO:0008804">
    <property type="term" value="F:carbamate kinase activity"/>
    <property type="evidence" value="ECO:0007669"/>
    <property type="project" value="UniProtKB-UniRule"/>
</dbReference>
<dbReference type="PANTHER" id="PTHR30409">
    <property type="entry name" value="CARBAMATE KINASE"/>
    <property type="match status" value="1"/>
</dbReference>
<keyword evidence="3 5" id="KW-0418">Kinase</keyword>
<dbReference type="NCBIfam" id="TIGR00746">
    <property type="entry name" value="arcC"/>
    <property type="match status" value="1"/>
</dbReference>
<sequence>MRVVAALGGNAVSPRGEKLTAEKQRENIKGAVQALVKIVRAGHDLVITHGNGPQIGLLALQNDAYDRNNSFPLDILGAESEGMIGYMLEQELESELGEEPEVATVLTQIAVVEDDPAFADPHKFVGPVYDEEQAQQLKDERGWSIAKDGDKWRRVVPSPAPQKILDLKVLQLLVAHKIIPICIGGGGIPVVQHSDGSYHGVEAVIDKDAASALLARQLDADALLLLTDVAAVYENYGSSEQKAIAHMTVAKAQNFDAPAGSMGPKIQAAAEFAQHGDFSVIGCLDDALAMLEHRAGTCIR</sequence>
<dbReference type="Pfam" id="PF00696">
    <property type="entry name" value="AA_kinase"/>
    <property type="match status" value="1"/>
</dbReference>
<evidence type="ECO:0000259" key="6">
    <source>
        <dbReference type="Pfam" id="PF00696"/>
    </source>
</evidence>
<dbReference type="GO" id="GO:0019546">
    <property type="term" value="P:L-arginine deiminase pathway"/>
    <property type="evidence" value="ECO:0007669"/>
    <property type="project" value="TreeGrafter"/>
</dbReference>
<dbReference type="CDD" id="cd04235">
    <property type="entry name" value="AAK_CK"/>
    <property type="match status" value="1"/>
</dbReference>
<organism evidence="7 8">
    <name type="scientific">Pseudidiomarina insulisalsae</name>
    <dbReference type="NCBI Taxonomy" id="575789"/>
    <lineage>
        <taxon>Bacteria</taxon>
        <taxon>Pseudomonadati</taxon>
        <taxon>Pseudomonadota</taxon>
        <taxon>Gammaproteobacteria</taxon>
        <taxon>Alteromonadales</taxon>
        <taxon>Idiomarinaceae</taxon>
        <taxon>Pseudidiomarina</taxon>
    </lineage>
</organism>
<evidence type="ECO:0000256" key="2">
    <source>
        <dbReference type="ARBA" id="ARBA00022679"/>
    </source>
</evidence>
<dbReference type="Proteomes" id="UP000288259">
    <property type="component" value="Unassembled WGS sequence"/>
</dbReference>
<dbReference type="AlphaFoldDB" id="A0A432YCJ2"/>
<dbReference type="EMBL" id="PIPY01000010">
    <property type="protein sequence ID" value="RUO58720.1"/>
    <property type="molecule type" value="Genomic_DNA"/>
</dbReference>
<name>A0A432YCJ2_9GAMM</name>
<evidence type="ECO:0000313" key="8">
    <source>
        <dbReference type="Proteomes" id="UP000288259"/>
    </source>
</evidence>
<dbReference type="PIRSF" id="PIRSF000723">
    <property type="entry name" value="Carbamate_kin"/>
    <property type="match status" value="1"/>
</dbReference>